<dbReference type="AlphaFoldDB" id="A0A8H9D8B9"/>
<evidence type="ECO:0008006" key="3">
    <source>
        <dbReference type="Google" id="ProtNLM"/>
    </source>
</evidence>
<reference evidence="1" key="1">
    <citation type="submission" date="2021-02" db="EMBL/GenBank/DDBJ databases">
        <authorList>
            <person name="Han P."/>
        </authorList>
    </citation>
    <scope>NUCLEOTIDE SEQUENCE</scope>
    <source>
        <strain evidence="1">Nitrosomonas nitrosa 18-3D</strain>
    </source>
</reference>
<protein>
    <recommendedName>
        <fullName evidence="3">Phage baseplate protein</fullName>
    </recommendedName>
</protein>
<organism evidence="1 2">
    <name type="scientific">Nitrosomonas nitrosa</name>
    <dbReference type="NCBI Taxonomy" id="52442"/>
    <lineage>
        <taxon>Bacteria</taxon>
        <taxon>Pseudomonadati</taxon>
        <taxon>Pseudomonadota</taxon>
        <taxon>Betaproteobacteria</taxon>
        <taxon>Nitrosomonadales</taxon>
        <taxon>Nitrosomonadaceae</taxon>
        <taxon>Nitrosomonas</taxon>
    </lineage>
</organism>
<comment type="caution">
    <text evidence="1">The sequence shown here is derived from an EMBL/GenBank/DDBJ whole genome shotgun (WGS) entry which is preliminary data.</text>
</comment>
<name>A0A8H9D8B9_9PROT</name>
<accession>A0A8H9D8B9</accession>
<dbReference type="RefSeq" id="WP_204799169.1">
    <property type="nucleotide sequence ID" value="NZ_CAJNAP010000001.1"/>
</dbReference>
<dbReference type="Pfam" id="PF12322">
    <property type="entry name" value="T4_baseplate"/>
    <property type="match status" value="1"/>
</dbReference>
<dbReference type="Proteomes" id="UP000601736">
    <property type="component" value="Unassembled WGS sequence"/>
</dbReference>
<dbReference type="EMBL" id="CAJNAP010000001">
    <property type="protein sequence ID" value="CAE6484053.1"/>
    <property type="molecule type" value="Genomic_DNA"/>
</dbReference>
<dbReference type="InterPro" id="IPR024364">
    <property type="entry name" value="Baseplate_phage_T4-like"/>
</dbReference>
<proteinExistence type="predicted"/>
<evidence type="ECO:0000313" key="2">
    <source>
        <dbReference type="Proteomes" id="UP000601736"/>
    </source>
</evidence>
<sequence length="238" mass="26886">MMLHNASAQILALWEQGVGRHPLDRALLLLQGMQPDMTLSALADMVIGQRDQMLLTLRARLFGRELPGYVDCPECKTRLEFVFDIDAFRSEIQCVPIEVDGIRIRQPTSRDLASVINIAEPDRAAYHLAQRCCSLIEKQGMVDELPALSATELAKIEASLAEIDAATDIVLNFACDQCGHAWQTAFDINDYLWREIEKHASQLLNQIHTLARAYGWNEPEILALSEVRRLAYLERVWG</sequence>
<evidence type="ECO:0000313" key="1">
    <source>
        <dbReference type="EMBL" id="CAE6484053.1"/>
    </source>
</evidence>
<gene>
    <name evidence="1" type="ORF">NMYAN_10137</name>
</gene>